<comment type="caution">
    <text evidence="1">The sequence shown here is derived from an EMBL/GenBank/DDBJ whole genome shotgun (WGS) entry which is preliminary data.</text>
</comment>
<dbReference type="Pfam" id="PF04237">
    <property type="entry name" value="YjbR"/>
    <property type="match status" value="1"/>
</dbReference>
<dbReference type="InterPro" id="IPR058532">
    <property type="entry name" value="YjbR/MT2646/Rv2570-like"/>
</dbReference>
<dbReference type="EMBL" id="SLXQ01000007">
    <property type="protein sequence ID" value="TCP50751.1"/>
    <property type="molecule type" value="Genomic_DNA"/>
</dbReference>
<keyword evidence="2" id="KW-1185">Reference proteome</keyword>
<evidence type="ECO:0008006" key="3">
    <source>
        <dbReference type="Google" id="ProtNLM"/>
    </source>
</evidence>
<reference evidence="1 2" key="1">
    <citation type="submission" date="2019-03" db="EMBL/GenBank/DDBJ databases">
        <title>Genomic Encyclopedia of Type Strains, Phase IV (KMG-IV): sequencing the most valuable type-strain genomes for metagenomic binning, comparative biology and taxonomic classification.</title>
        <authorList>
            <person name="Goeker M."/>
        </authorList>
    </citation>
    <scope>NUCLEOTIDE SEQUENCE [LARGE SCALE GENOMIC DNA]</scope>
    <source>
        <strain evidence="1 2">DSM 45765</strain>
    </source>
</reference>
<evidence type="ECO:0000313" key="2">
    <source>
        <dbReference type="Proteomes" id="UP000294911"/>
    </source>
</evidence>
<gene>
    <name evidence="1" type="ORF">EV191_10711</name>
</gene>
<sequence>MAASGAPYPVAMSARSRRASVEDVHELAYGMPHVTVVHGSSGNPVYQVGQRSFVFFRNPRPDAVDPDSGERYPDVVVFWVPSESDKQALVQDQTSPFFTTPHFDGHQSVLVRASRIGELTLRELTEIVQDAWLSRASPTRAAAWLNAWRGT</sequence>
<proteinExistence type="predicted"/>
<name>A0A4R2QUI2_9PSEU</name>
<dbReference type="Proteomes" id="UP000294911">
    <property type="component" value="Unassembled WGS sequence"/>
</dbReference>
<evidence type="ECO:0000313" key="1">
    <source>
        <dbReference type="EMBL" id="TCP50751.1"/>
    </source>
</evidence>
<accession>A0A4R2QUI2</accession>
<dbReference type="AlphaFoldDB" id="A0A4R2QUI2"/>
<organism evidence="1 2">
    <name type="scientific">Tamaricihabitans halophyticus</name>
    <dbReference type="NCBI Taxonomy" id="1262583"/>
    <lineage>
        <taxon>Bacteria</taxon>
        <taxon>Bacillati</taxon>
        <taxon>Actinomycetota</taxon>
        <taxon>Actinomycetes</taxon>
        <taxon>Pseudonocardiales</taxon>
        <taxon>Pseudonocardiaceae</taxon>
        <taxon>Tamaricihabitans</taxon>
    </lineage>
</organism>
<protein>
    <recommendedName>
        <fullName evidence="3">YjbR protein</fullName>
    </recommendedName>
</protein>